<evidence type="ECO:0000256" key="2">
    <source>
        <dbReference type="ARBA" id="ARBA00022448"/>
    </source>
</evidence>
<evidence type="ECO:0000256" key="3">
    <source>
        <dbReference type="ARBA" id="ARBA00022692"/>
    </source>
</evidence>
<feature type="transmembrane region" description="Helical" evidence="6">
    <location>
        <begin position="285"/>
        <end position="304"/>
    </location>
</feature>
<feature type="transmembrane region" description="Helical" evidence="6">
    <location>
        <begin position="149"/>
        <end position="172"/>
    </location>
</feature>
<feature type="transmembrane region" description="Helical" evidence="6">
    <location>
        <begin position="57"/>
        <end position="82"/>
    </location>
</feature>
<sequence>MSKVHASIAASHMAAGKSARKVIMQERNTTLETTSHISRNSNENVRKMPDERIPGKLIGAIVAVGSLAFIGILTETVMTVLFPQLMREFNVDTATVQWITTIYLLVVAATMPLSSYLNRRFKHRTLFLAAVALAVLGSLIMIVGHAFPVILIARVIQGMGSGVATPLMINIILEQSPKSKIGRLMGVGSLVITVAPAIGPTVGGAVSSILPWRAIFVIVIPIVLLISLPVGLKCIEQHRPTEEARLNSLQFVSIVLALCGLVMFLNQAGVSVSAAVSGSSAMMSAVFAVVSLIVGLGALLFFGWSSKRSFSPLIRLGWLRDPMVLLHLIAYMLLPIVGIGFGYVITNVAQLSLGASAFLSGALVLPGALIGAFFAPVGGMLYDRFGPVRPILGAFFAAICGPILLLVFSMRLTPVMLAGFYFIFGLGYSLGFSNIMTNALRNIAPQFMPDGNAVFNTCLQFGGAAGTALFSTILSVAQAGSGEEGSDAFRHATAVGGSWTFAMMIAIVSIAICCLIAAFRIGAKRK</sequence>
<protein>
    <submittedName>
        <fullName evidence="8">Lincomycin resistance protein LmrB</fullName>
    </submittedName>
</protein>
<dbReference type="PANTHER" id="PTHR42718:SF9">
    <property type="entry name" value="MAJOR FACILITATOR SUPERFAMILY MULTIDRUG TRANSPORTER MFSC"/>
    <property type="match status" value="1"/>
</dbReference>
<dbReference type="PRINTS" id="PR01036">
    <property type="entry name" value="TCRTETB"/>
</dbReference>
<gene>
    <name evidence="8" type="primary">lmrB</name>
    <name evidence="8" type="ORF">BIFCAT_01892</name>
</gene>
<dbReference type="GO" id="GO:0022857">
    <property type="term" value="F:transmembrane transporter activity"/>
    <property type="evidence" value="ECO:0007669"/>
    <property type="project" value="InterPro"/>
</dbReference>
<dbReference type="eggNOG" id="COG2814">
    <property type="taxonomic scope" value="Bacteria"/>
</dbReference>
<dbReference type="AlphaFoldDB" id="B6XX29"/>
<evidence type="ECO:0000313" key="9">
    <source>
        <dbReference type="Proteomes" id="UP000003882"/>
    </source>
</evidence>
<evidence type="ECO:0000313" key="8">
    <source>
        <dbReference type="EMBL" id="EEB20808.1"/>
    </source>
</evidence>
<dbReference type="PROSITE" id="PS50850">
    <property type="entry name" value="MFS"/>
    <property type="match status" value="1"/>
</dbReference>
<feature type="transmembrane region" description="Helical" evidence="6">
    <location>
        <begin position="391"/>
        <end position="409"/>
    </location>
</feature>
<feature type="transmembrane region" description="Helical" evidence="6">
    <location>
        <begin position="357"/>
        <end position="379"/>
    </location>
</feature>
<feature type="transmembrane region" description="Helical" evidence="6">
    <location>
        <begin position="497"/>
        <end position="519"/>
    </location>
</feature>
<keyword evidence="5 6" id="KW-0472">Membrane</keyword>
<keyword evidence="4 6" id="KW-1133">Transmembrane helix</keyword>
<proteinExistence type="predicted"/>
<evidence type="ECO:0000256" key="4">
    <source>
        <dbReference type="ARBA" id="ARBA00022989"/>
    </source>
</evidence>
<feature type="transmembrane region" description="Helical" evidence="6">
    <location>
        <begin position="324"/>
        <end position="345"/>
    </location>
</feature>
<dbReference type="EMBL" id="ABXY01000026">
    <property type="protein sequence ID" value="EEB20808.1"/>
    <property type="molecule type" value="Genomic_DNA"/>
</dbReference>
<comment type="caution">
    <text evidence="8">The sequence shown here is derived from an EMBL/GenBank/DDBJ whole genome shotgun (WGS) entry which is preliminary data.</text>
</comment>
<reference evidence="8 9" key="1">
    <citation type="submission" date="2008-10" db="EMBL/GenBank/DDBJ databases">
        <title>Draft genome sequence of Bifidobacterium catenulatum (DSM 16992).</title>
        <authorList>
            <person name="Sudarsanam P."/>
            <person name="Ley R."/>
            <person name="Guruge J."/>
            <person name="Turnbaugh P.J."/>
            <person name="Mahowald M."/>
            <person name="Liep D."/>
            <person name="Gordon J."/>
        </authorList>
    </citation>
    <scope>NUCLEOTIDE SEQUENCE [LARGE SCALE GENOMIC DNA]</scope>
    <source>
        <strain evidence="8 9">DSM 16992</strain>
    </source>
</reference>
<reference evidence="8 9" key="2">
    <citation type="submission" date="2008-10" db="EMBL/GenBank/DDBJ databases">
        <authorList>
            <person name="Fulton L."/>
            <person name="Clifton S."/>
            <person name="Fulton B."/>
            <person name="Xu J."/>
            <person name="Minx P."/>
            <person name="Pepin K.H."/>
            <person name="Johnson M."/>
            <person name="Bhonagiri V."/>
            <person name="Nash W.E."/>
            <person name="Mardis E.R."/>
            <person name="Wilson R.K."/>
        </authorList>
    </citation>
    <scope>NUCLEOTIDE SEQUENCE [LARGE SCALE GENOMIC DNA]</scope>
    <source>
        <strain evidence="8 9">DSM 16992</strain>
    </source>
</reference>
<feature type="domain" description="Major facilitator superfamily (MFS) profile" evidence="7">
    <location>
        <begin position="60"/>
        <end position="526"/>
    </location>
</feature>
<evidence type="ECO:0000259" key="7">
    <source>
        <dbReference type="PROSITE" id="PS50850"/>
    </source>
</evidence>
<dbReference type="Gene3D" id="1.20.1250.20">
    <property type="entry name" value="MFS general substrate transporter like domains"/>
    <property type="match status" value="2"/>
</dbReference>
<feature type="transmembrane region" description="Helical" evidence="6">
    <location>
        <begin position="184"/>
        <end position="206"/>
    </location>
</feature>
<dbReference type="Proteomes" id="UP000003882">
    <property type="component" value="Unassembled WGS sequence"/>
</dbReference>
<evidence type="ECO:0000256" key="1">
    <source>
        <dbReference type="ARBA" id="ARBA00004651"/>
    </source>
</evidence>
<accession>B6XX29</accession>
<evidence type="ECO:0000256" key="6">
    <source>
        <dbReference type="SAM" id="Phobius"/>
    </source>
</evidence>
<dbReference type="Pfam" id="PF07690">
    <property type="entry name" value="MFS_1"/>
    <property type="match status" value="1"/>
</dbReference>
<feature type="transmembrane region" description="Helical" evidence="6">
    <location>
        <begin position="244"/>
        <end position="265"/>
    </location>
</feature>
<organism evidence="8 9">
    <name type="scientific">Bifidobacterium catenulatum DSM 16992 = JCM 1194 = LMG 11043</name>
    <dbReference type="NCBI Taxonomy" id="566552"/>
    <lineage>
        <taxon>Bacteria</taxon>
        <taxon>Bacillati</taxon>
        <taxon>Actinomycetota</taxon>
        <taxon>Actinomycetes</taxon>
        <taxon>Bifidobacteriales</taxon>
        <taxon>Bifidobacteriaceae</taxon>
        <taxon>Bifidobacterium</taxon>
    </lineage>
</organism>
<dbReference type="SUPFAM" id="SSF103473">
    <property type="entry name" value="MFS general substrate transporter"/>
    <property type="match status" value="1"/>
</dbReference>
<feature type="transmembrane region" description="Helical" evidence="6">
    <location>
        <begin position="125"/>
        <end position="143"/>
    </location>
</feature>
<dbReference type="InterPro" id="IPR011701">
    <property type="entry name" value="MFS"/>
</dbReference>
<name>B6XX29_9BIFI</name>
<feature type="transmembrane region" description="Helical" evidence="6">
    <location>
        <begin position="453"/>
        <end position="477"/>
    </location>
</feature>
<feature type="transmembrane region" description="Helical" evidence="6">
    <location>
        <begin position="212"/>
        <end position="232"/>
    </location>
</feature>
<keyword evidence="3 6" id="KW-0812">Transmembrane</keyword>
<feature type="transmembrane region" description="Helical" evidence="6">
    <location>
        <begin position="94"/>
        <end position="113"/>
    </location>
</feature>
<dbReference type="CDD" id="cd17503">
    <property type="entry name" value="MFS_LmrB_MDR_like"/>
    <property type="match status" value="1"/>
</dbReference>
<keyword evidence="2" id="KW-0813">Transport</keyword>
<dbReference type="InterPro" id="IPR020846">
    <property type="entry name" value="MFS_dom"/>
</dbReference>
<dbReference type="PANTHER" id="PTHR42718">
    <property type="entry name" value="MAJOR FACILITATOR SUPERFAMILY MULTIDRUG TRANSPORTER MFSC"/>
    <property type="match status" value="1"/>
</dbReference>
<dbReference type="InterPro" id="IPR036259">
    <property type="entry name" value="MFS_trans_sf"/>
</dbReference>
<feature type="transmembrane region" description="Helical" evidence="6">
    <location>
        <begin position="415"/>
        <end position="432"/>
    </location>
</feature>
<dbReference type="GO" id="GO:0005886">
    <property type="term" value="C:plasma membrane"/>
    <property type="evidence" value="ECO:0007669"/>
    <property type="project" value="UniProtKB-SubCell"/>
</dbReference>
<comment type="subcellular location">
    <subcellularLocation>
        <location evidence="1">Cell membrane</location>
        <topology evidence="1">Multi-pass membrane protein</topology>
    </subcellularLocation>
</comment>
<evidence type="ECO:0000256" key="5">
    <source>
        <dbReference type="ARBA" id="ARBA00023136"/>
    </source>
</evidence>